<dbReference type="AlphaFoldDB" id="A0A1N6LX77"/>
<dbReference type="InterPro" id="IPR039699">
    <property type="entry name" value="Ribosomal_uL30"/>
</dbReference>
<name>A0A1N6LX77_BABMR</name>
<keyword evidence="1" id="KW-0689">Ribosomal protein</keyword>
<reference evidence="1 2" key="3">
    <citation type="journal article" date="2016" name="Sci. Rep.">
        <title>Genome-wide diversity and gene expression profiling of Babesia microti isolates identify polymorphic genes that mediate host-pathogen interactions.</title>
        <authorList>
            <person name="Silva J.C."/>
            <person name="Cornillot E."/>
            <person name="McCracken C."/>
            <person name="Usmani-Brown S."/>
            <person name="Dwivedi A."/>
            <person name="Ifeonu O.O."/>
            <person name="Crabtree J."/>
            <person name="Gotia H.T."/>
            <person name="Virji A.Z."/>
            <person name="Reynes C."/>
            <person name="Colinge J."/>
            <person name="Kumar V."/>
            <person name="Lawres L."/>
            <person name="Pazzi J.E."/>
            <person name="Pablo J.V."/>
            <person name="Hung C."/>
            <person name="Brancato J."/>
            <person name="Kumari P."/>
            <person name="Orvis J."/>
            <person name="Tretina K."/>
            <person name="Chibucos M."/>
            <person name="Ott S."/>
            <person name="Sadzewicz L."/>
            <person name="Sengamalay N."/>
            <person name="Shetty A.C."/>
            <person name="Su Q."/>
            <person name="Tallon L."/>
            <person name="Fraser C.M."/>
            <person name="Frutos R."/>
            <person name="Molina D.M."/>
            <person name="Krause P.J."/>
            <person name="Ben Mamoun C."/>
        </authorList>
    </citation>
    <scope>NUCLEOTIDE SEQUENCE [LARGE SCALE GENOMIC DNA]</scope>
    <source>
        <strain evidence="1 2">RI</strain>
    </source>
</reference>
<reference evidence="1 2" key="1">
    <citation type="journal article" date="2012" name="Nucleic Acids Res.">
        <title>Sequencing of the smallest Apicomplexan genome from the human pathogen Babesia microti.</title>
        <authorList>
            <person name="Cornillot E."/>
            <person name="Hadj-Kaddour K."/>
            <person name="Dassouli A."/>
            <person name="Noel B."/>
            <person name="Ranwez V."/>
            <person name="Vacherie B."/>
            <person name="Augagneur Y."/>
            <person name="Bres V."/>
            <person name="Duclos A."/>
            <person name="Randazzo S."/>
            <person name="Carcy B."/>
            <person name="Debierre-Grockiego F."/>
            <person name="Delbecq S."/>
            <person name="Moubri-Menage K."/>
            <person name="Shams-Eldin H."/>
            <person name="Usmani-Brown S."/>
            <person name="Bringaud F."/>
            <person name="Wincker P."/>
            <person name="Vivares C.P."/>
            <person name="Schwarz R.T."/>
            <person name="Schetters T.P."/>
            <person name="Krause P.J."/>
            <person name="Gorenflot A."/>
            <person name="Berry V."/>
            <person name="Barbe V."/>
            <person name="Ben Mamoun C."/>
        </authorList>
    </citation>
    <scope>NUCLEOTIDE SEQUENCE [LARGE SCALE GENOMIC DNA]</scope>
    <source>
        <strain evidence="1 2">RI</strain>
    </source>
</reference>
<dbReference type="PANTHER" id="PTHR11524:SF16">
    <property type="entry name" value="LARGE RIBOSOMAL SUBUNIT PROTEIN UL30"/>
    <property type="match status" value="1"/>
</dbReference>
<dbReference type="GeneID" id="24423752"/>
<dbReference type="Proteomes" id="UP000002899">
    <property type="component" value="Chromosome I"/>
</dbReference>
<accession>A0A1N6LX77</accession>
<reference evidence="1 2" key="2">
    <citation type="journal article" date="2013" name="PLoS ONE">
        <title>Whole genome mapping and re-organization of the nuclear and mitochondrial genomes of Babesia microti isolates.</title>
        <authorList>
            <person name="Cornillot E."/>
            <person name="Dassouli A."/>
            <person name="Garg A."/>
            <person name="Pachikara N."/>
            <person name="Randazzo S."/>
            <person name="Depoix D."/>
            <person name="Carcy B."/>
            <person name="Delbecq S."/>
            <person name="Frutos R."/>
            <person name="Silva J.C."/>
            <person name="Sutton R."/>
            <person name="Krause P.J."/>
            <person name="Mamoun C.B."/>
        </authorList>
    </citation>
    <scope>NUCLEOTIDE SEQUENCE [LARGE SCALE GENOMIC DNA]</scope>
    <source>
        <strain evidence="1 2">RI</strain>
    </source>
</reference>
<dbReference type="RefSeq" id="XP_021337569.1">
    <property type="nucleotide sequence ID" value="XM_021482988.1"/>
</dbReference>
<dbReference type="OrthoDB" id="28644at2759"/>
<keyword evidence="1" id="KW-0687">Ribonucleoprotein</keyword>
<dbReference type="GO" id="GO:0003735">
    <property type="term" value="F:structural constituent of ribosome"/>
    <property type="evidence" value="ECO:0007669"/>
    <property type="project" value="TreeGrafter"/>
</dbReference>
<gene>
    <name evidence="1" type="ORF">BMR1_01G03365</name>
</gene>
<dbReference type="VEuPathDB" id="PiroplasmaDB:BMR1_01G03365"/>
<sequence length="254" mass="29134">MEDCAMNLTIKGLNGEDIKKSEVVIRENRRDLESRAEVAEKLRRLKKRKRSCRDPNAIKSLNSYYKLSKYHHLEKKRVKAEERRSRLPIKAVKTDTGKYCILAIRNKRKVEGVESQKILKQLNLSKPNIGKLLINDCETQQQLQRINPFIYYGFPSLDNLRILLKKRGTLVIDGEDKPIDSNLLVENLLGKFEIICIEDIVYSLWNGHKELQIIIENLGCLTFCDLAAAKGLQAPAIHYGNGGDEFDRSLSLIV</sequence>
<dbReference type="KEGG" id="bmic:BMR1_01G03365"/>
<keyword evidence="2" id="KW-1185">Reference proteome</keyword>
<organism evidence="1 2">
    <name type="scientific">Babesia microti (strain RI)</name>
    <dbReference type="NCBI Taxonomy" id="1133968"/>
    <lineage>
        <taxon>Eukaryota</taxon>
        <taxon>Sar</taxon>
        <taxon>Alveolata</taxon>
        <taxon>Apicomplexa</taxon>
        <taxon>Aconoidasida</taxon>
        <taxon>Piroplasmida</taxon>
        <taxon>Babesiidae</taxon>
        <taxon>Babesia</taxon>
    </lineage>
</organism>
<dbReference type="GO" id="GO:0000463">
    <property type="term" value="P:maturation of LSU-rRNA from tricistronic rRNA transcript (SSU-rRNA, 5.8S rRNA, LSU-rRNA)"/>
    <property type="evidence" value="ECO:0007669"/>
    <property type="project" value="TreeGrafter"/>
</dbReference>
<dbReference type="InterPro" id="IPR036919">
    <property type="entry name" value="Ribo_uL30_ferredoxin-like_sf"/>
</dbReference>
<dbReference type="GO" id="GO:0003723">
    <property type="term" value="F:RNA binding"/>
    <property type="evidence" value="ECO:0007669"/>
    <property type="project" value="TreeGrafter"/>
</dbReference>
<dbReference type="GO" id="GO:0022625">
    <property type="term" value="C:cytosolic large ribosomal subunit"/>
    <property type="evidence" value="ECO:0007669"/>
    <property type="project" value="TreeGrafter"/>
</dbReference>
<dbReference type="SUPFAM" id="SSF55129">
    <property type="entry name" value="Ribosomal protein L30p/L7e"/>
    <property type="match status" value="1"/>
</dbReference>
<dbReference type="EMBL" id="FO082871">
    <property type="protein sequence ID" value="SIO73473.1"/>
    <property type="molecule type" value="Genomic_DNA"/>
</dbReference>
<dbReference type="PANTHER" id="PTHR11524">
    <property type="entry name" value="60S RIBOSOMAL PROTEIN L7"/>
    <property type="match status" value="1"/>
</dbReference>
<protein>
    <submittedName>
        <fullName evidence="1">Large subunit ribosomal protein L7e</fullName>
    </submittedName>
</protein>
<evidence type="ECO:0000313" key="2">
    <source>
        <dbReference type="Proteomes" id="UP000002899"/>
    </source>
</evidence>
<evidence type="ECO:0000313" key="1">
    <source>
        <dbReference type="EMBL" id="SIO73473.1"/>
    </source>
</evidence>
<proteinExistence type="predicted"/>